<feature type="non-terminal residue" evidence="1">
    <location>
        <position position="165"/>
    </location>
</feature>
<evidence type="ECO:0000313" key="1">
    <source>
        <dbReference type="EMBL" id="KAH9292247.1"/>
    </source>
</evidence>
<dbReference type="CDD" id="cd00303">
    <property type="entry name" value="retropepsin_like"/>
    <property type="match status" value="1"/>
</dbReference>
<evidence type="ECO:0000313" key="2">
    <source>
        <dbReference type="Proteomes" id="UP000824469"/>
    </source>
</evidence>
<dbReference type="GO" id="GO:0006508">
    <property type="term" value="P:proteolysis"/>
    <property type="evidence" value="ECO:0007669"/>
    <property type="project" value="InterPro"/>
</dbReference>
<dbReference type="Proteomes" id="UP000824469">
    <property type="component" value="Unassembled WGS sequence"/>
</dbReference>
<name>A0AA38C2P1_TAXCH</name>
<reference evidence="1 2" key="1">
    <citation type="journal article" date="2021" name="Nat. Plants">
        <title>The Taxus genome provides insights into paclitaxel biosynthesis.</title>
        <authorList>
            <person name="Xiong X."/>
            <person name="Gou J."/>
            <person name="Liao Q."/>
            <person name="Li Y."/>
            <person name="Zhou Q."/>
            <person name="Bi G."/>
            <person name="Li C."/>
            <person name="Du R."/>
            <person name="Wang X."/>
            <person name="Sun T."/>
            <person name="Guo L."/>
            <person name="Liang H."/>
            <person name="Lu P."/>
            <person name="Wu Y."/>
            <person name="Zhang Z."/>
            <person name="Ro D.K."/>
            <person name="Shang Y."/>
            <person name="Huang S."/>
            <person name="Yan J."/>
        </authorList>
    </citation>
    <scope>NUCLEOTIDE SEQUENCE [LARGE SCALE GENOMIC DNA]</scope>
    <source>
        <strain evidence="1">Ta-2019</strain>
    </source>
</reference>
<dbReference type="GO" id="GO:0004190">
    <property type="term" value="F:aspartic-type endopeptidase activity"/>
    <property type="evidence" value="ECO:0007669"/>
    <property type="project" value="InterPro"/>
</dbReference>
<dbReference type="AlphaFoldDB" id="A0AA38C2P1"/>
<dbReference type="OMA" id="ERTFRHN"/>
<dbReference type="EMBL" id="JAHRHJ020003210">
    <property type="protein sequence ID" value="KAH9292247.1"/>
    <property type="molecule type" value="Genomic_DNA"/>
</dbReference>
<feature type="non-terminal residue" evidence="1">
    <location>
        <position position="1"/>
    </location>
</feature>
<protein>
    <submittedName>
        <fullName evidence="1">Uncharacterized protein</fullName>
    </submittedName>
</protein>
<comment type="caution">
    <text evidence="1">The sequence shown here is derived from an EMBL/GenBank/DDBJ whole genome shotgun (WGS) entry which is preliminary data.</text>
</comment>
<proteinExistence type="predicted"/>
<dbReference type="Pfam" id="PF13975">
    <property type="entry name" value="gag-asp_proteas"/>
    <property type="match status" value="1"/>
</dbReference>
<keyword evidence="2" id="KW-1185">Reference proteome</keyword>
<organism evidence="1 2">
    <name type="scientific">Taxus chinensis</name>
    <name type="common">Chinese yew</name>
    <name type="synonym">Taxus wallichiana var. chinensis</name>
    <dbReference type="NCBI Taxonomy" id="29808"/>
    <lineage>
        <taxon>Eukaryota</taxon>
        <taxon>Viridiplantae</taxon>
        <taxon>Streptophyta</taxon>
        <taxon>Embryophyta</taxon>
        <taxon>Tracheophyta</taxon>
        <taxon>Spermatophyta</taxon>
        <taxon>Pinopsida</taxon>
        <taxon>Pinidae</taxon>
        <taxon>Conifers II</taxon>
        <taxon>Cupressales</taxon>
        <taxon>Taxaceae</taxon>
        <taxon>Taxus</taxon>
    </lineage>
</organism>
<dbReference type="InterPro" id="IPR021109">
    <property type="entry name" value="Peptidase_aspartic_dom_sf"/>
</dbReference>
<dbReference type="PROSITE" id="PS00141">
    <property type="entry name" value="ASP_PROTEASE"/>
    <property type="match status" value="1"/>
</dbReference>
<sequence>GQRVMVLIDSGATHNFIDASLVERQGLQTKDFEGFNIVVANGEYMRCTRRVPQLSITMGNYTVTDDFHIVGMGVTHIVLGVQWLHSLGEFRTNFQTMELKFKSEGRNVILRGLSAGAPRVVAAEGMERTFRHNEGFYYCGSMWSMMDVGVTNSVAHKAVTEIGIT</sequence>
<accession>A0AA38C2P1</accession>
<dbReference type="InterPro" id="IPR001969">
    <property type="entry name" value="Aspartic_peptidase_AS"/>
</dbReference>
<gene>
    <name evidence="1" type="ORF">KI387_042564</name>
</gene>
<dbReference type="SUPFAM" id="SSF50630">
    <property type="entry name" value="Acid proteases"/>
    <property type="match status" value="1"/>
</dbReference>
<dbReference type="Gene3D" id="2.40.70.10">
    <property type="entry name" value="Acid Proteases"/>
    <property type="match status" value="1"/>
</dbReference>